<evidence type="ECO:0000313" key="3">
    <source>
        <dbReference type="Proteomes" id="UP001283361"/>
    </source>
</evidence>
<protein>
    <submittedName>
        <fullName evidence="2">Uncharacterized protein</fullName>
    </submittedName>
</protein>
<dbReference type="AlphaFoldDB" id="A0AAE0YRJ1"/>
<name>A0AAE0YRJ1_9GAST</name>
<organism evidence="2 3">
    <name type="scientific">Elysia crispata</name>
    <name type="common">lettuce slug</name>
    <dbReference type="NCBI Taxonomy" id="231223"/>
    <lineage>
        <taxon>Eukaryota</taxon>
        <taxon>Metazoa</taxon>
        <taxon>Spiralia</taxon>
        <taxon>Lophotrochozoa</taxon>
        <taxon>Mollusca</taxon>
        <taxon>Gastropoda</taxon>
        <taxon>Heterobranchia</taxon>
        <taxon>Euthyneura</taxon>
        <taxon>Panpulmonata</taxon>
        <taxon>Sacoglossa</taxon>
        <taxon>Placobranchoidea</taxon>
        <taxon>Plakobranchidae</taxon>
        <taxon>Elysia</taxon>
    </lineage>
</organism>
<feature type="region of interest" description="Disordered" evidence="1">
    <location>
        <begin position="23"/>
        <end position="58"/>
    </location>
</feature>
<accession>A0AAE0YRJ1</accession>
<dbReference type="EMBL" id="JAWDGP010005602">
    <property type="protein sequence ID" value="KAK3755380.1"/>
    <property type="molecule type" value="Genomic_DNA"/>
</dbReference>
<sequence length="130" mass="14581">MRKERRLGDKKFIHQRDTKEFHRANTGDEKVHPTTRGRQSIQVRTRLESDSLPSRPKSLTNMAAGLEHHGKRLISIMRAGVDQGQTGKQELGLSTLSLELSIIGLNPWIINFHSYKADGPSSLSLGSPNR</sequence>
<feature type="compositionally biased region" description="Basic and acidic residues" evidence="1">
    <location>
        <begin position="23"/>
        <end position="32"/>
    </location>
</feature>
<comment type="caution">
    <text evidence="2">The sequence shown here is derived from an EMBL/GenBank/DDBJ whole genome shotgun (WGS) entry which is preliminary data.</text>
</comment>
<evidence type="ECO:0000313" key="2">
    <source>
        <dbReference type="EMBL" id="KAK3755380.1"/>
    </source>
</evidence>
<evidence type="ECO:0000256" key="1">
    <source>
        <dbReference type="SAM" id="MobiDB-lite"/>
    </source>
</evidence>
<dbReference type="Proteomes" id="UP001283361">
    <property type="component" value="Unassembled WGS sequence"/>
</dbReference>
<keyword evidence="3" id="KW-1185">Reference proteome</keyword>
<proteinExistence type="predicted"/>
<gene>
    <name evidence="2" type="ORF">RRG08_026110</name>
</gene>
<reference evidence="2" key="1">
    <citation type="journal article" date="2023" name="G3 (Bethesda)">
        <title>A reference genome for the long-term kleptoplast-retaining sea slug Elysia crispata morphotype clarki.</title>
        <authorList>
            <person name="Eastman K.E."/>
            <person name="Pendleton A.L."/>
            <person name="Shaikh M.A."/>
            <person name="Suttiyut T."/>
            <person name="Ogas R."/>
            <person name="Tomko P."/>
            <person name="Gavelis G."/>
            <person name="Widhalm J.R."/>
            <person name="Wisecaver J.H."/>
        </authorList>
    </citation>
    <scope>NUCLEOTIDE SEQUENCE</scope>
    <source>
        <strain evidence="2">ECLA1</strain>
    </source>
</reference>